<evidence type="ECO:0000313" key="1">
    <source>
        <dbReference type="EMBL" id="AWX43509.1"/>
    </source>
</evidence>
<dbReference type="KEGG" id="spon:HME9304_00498"/>
<dbReference type="SUPFAM" id="SSF63829">
    <property type="entry name" value="Calcium-dependent phosphotriesterase"/>
    <property type="match status" value="1"/>
</dbReference>
<evidence type="ECO:0008006" key="3">
    <source>
        <dbReference type="Google" id="ProtNLM"/>
    </source>
</evidence>
<name>A0A2Z4LP31_9FLAO</name>
<keyword evidence="2" id="KW-1185">Reference proteome</keyword>
<organism evidence="1 2">
    <name type="scientific">Flagellimonas maritima</name>
    <dbReference type="NCBI Taxonomy" id="1383885"/>
    <lineage>
        <taxon>Bacteria</taxon>
        <taxon>Pseudomonadati</taxon>
        <taxon>Bacteroidota</taxon>
        <taxon>Flavobacteriia</taxon>
        <taxon>Flavobacteriales</taxon>
        <taxon>Flavobacteriaceae</taxon>
        <taxon>Flagellimonas</taxon>
    </lineage>
</organism>
<dbReference type="Proteomes" id="UP000248536">
    <property type="component" value="Chromosome"/>
</dbReference>
<proteinExistence type="predicted"/>
<accession>A0A2Z4LP31</accession>
<gene>
    <name evidence="1" type="ORF">HME9304_00498</name>
</gene>
<dbReference type="InterPro" id="IPR011042">
    <property type="entry name" value="6-blade_b-propeller_TolB-like"/>
</dbReference>
<dbReference type="AlphaFoldDB" id="A0A2Z4LP31"/>
<reference evidence="1 2" key="1">
    <citation type="submission" date="2018-06" db="EMBL/GenBank/DDBJ databases">
        <title>Spongiibacterium sp. HME9304 Genome sequencing and assembly.</title>
        <authorList>
            <person name="Kang H."/>
            <person name="Kim H."/>
            <person name="Joh K."/>
        </authorList>
    </citation>
    <scope>NUCLEOTIDE SEQUENCE [LARGE SCALE GENOMIC DNA]</scope>
    <source>
        <strain evidence="1 2">HME9304</strain>
    </source>
</reference>
<dbReference type="EMBL" id="CP030104">
    <property type="protein sequence ID" value="AWX43509.1"/>
    <property type="molecule type" value="Genomic_DNA"/>
</dbReference>
<dbReference type="InterPro" id="IPR015943">
    <property type="entry name" value="WD40/YVTN_repeat-like_dom_sf"/>
</dbReference>
<sequence>MYNLNRVFPLLFLLISMKTVCQETEPRVHTLVDNFHGNGSVVVGPNGNVFVNEYGTANPDISGNGKRIFTVSPKGKVNVISNSVSGAVGNAIDSDGNYYFNNGSSYLSSDFMQFKNNKIRKIATLEGFSGDILIDADNNGLFYITNYTLPVIRKVYINGSVEDFIKDEKVKGATGITYGPDNIIFISNFTTGKIYRVNVDKNLEELASIPVVYPGYVIGYITYFENYLYATGYGSNKIYRISMKGEVKEFAGSGNYQTKDGIASKASFVTPNGIDVDVKNRRLYISQNGNGKPASLRYIDLN</sequence>
<dbReference type="Gene3D" id="2.120.10.30">
    <property type="entry name" value="TolB, C-terminal domain"/>
    <property type="match status" value="1"/>
</dbReference>
<evidence type="ECO:0000313" key="2">
    <source>
        <dbReference type="Proteomes" id="UP000248536"/>
    </source>
</evidence>
<protein>
    <recommendedName>
        <fullName evidence="3">SMP-30/Gluconolactonase/LRE-like region domain-containing protein</fullName>
    </recommendedName>
</protein>
<dbReference type="Gene3D" id="2.130.10.10">
    <property type="entry name" value="YVTN repeat-like/Quinoprotein amine dehydrogenase"/>
    <property type="match status" value="1"/>
</dbReference>